<comment type="caution">
    <text evidence="1">The sequence shown here is derived from an EMBL/GenBank/DDBJ whole genome shotgun (WGS) entry which is preliminary data.</text>
</comment>
<keyword evidence="2" id="KW-1185">Reference proteome</keyword>
<name>A0A176WFX0_MARPO</name>
<organism evidence="1 2">
    <name type="scientific">Marchantia polymorpha subsp. ruderalis</name>
    <dbReference type="NCBI Taxonomy" id="1480154"/>
    <lineage>
        <taxon>Eukaryota</taxon>
        <taxon>Viridiplantae</taxon>
        <taxon>Streptophyta</taxon>
        <taxon>Embryophyta</taxon>
        <taxon>Marchantiophyta</taxon>
        <taxon>Marchantiopsida</taxon>
        <taxon>Marchantiidae</taxon>
        <taxon>Marchantiales</taxon>
        <taxon>Marchantiaceae</taxon>
        <taxon>Marchantia</taxon>
    </lineage>
</organism>
<sequence>MQAGQRSHASRFLQDVRGGNIRASRVRQRWKQVRQHCDTEQERERAQRKREIDRHRFDDEANWRHGAAQEEQQIAEIGSIEGTLRGIGDFCLMGPIKFRFTRWDSNDDLIGSLDWVGRPQGLVALDACRSYIVACHNKFGAESSGPLGGRRELSELHLDFLLWNWNCISASICKEIMDKNQTEGKDLQGNPMLWTIKHWVRVMGSCAGSDGDLLFKKSSMNLTHMEEFSFRPLFNNGRSGTNGWTPADYKDPKRRAIALGIMHILQPARTTYVTTLQVGFFERVIKGQQVHWARIFYDLVWVNVSSRWSGPLANHLTPFLVIFYRGMGLLTREEERDFRESEKS</sequence>
<reference evidence="1" key="1">
    <citation type="submission" date="2016-03" db="EMBL/GenBank/DDBJ databases">
        <title>Mechanisms controlling the formation of the plant cell surface in tip-growing cells are functionally conserved among land plants.</title>
        <authorList>
            <person name="Honkanen S."/>
            <person name="Jones V.A."/>
            <person name="Morieri G."/>
            <person name="Champion C."/>
            <person name="Hetherington A.J."/>
            <person name="Kelly S."/>
            <person name="Saint-Marcoux D."/>
            <person name="Proust H."/>
            <person name="Prescott H."/>
            <person name="Dolan L."/>
        </authorList>
    </citation>
    <scope>NUCLEOTIDE SEQUENCE [LARGE SCALE GENOMIC DNA]</scope>
    <source>
        <tissue evidence="1">Whole gametophyte</tissue>
    </source>
</reference>
<dbReference type="AlphaFoldDB" id="A0A176WFX0"/>
<evidence type="ECO:0000313" key="1">
    <source>
        <dbReference type="EMBL" id="OAE32017.1"/>
    </source>
</evidence>
<proteinExistence type="predicted"/>
<protein>
    <submittedName>
        <fullName evidence="1">Uncharacterized protein</fullName>
    </submittedName>
</protein>
<gene>
    <name evidence="1" type="ORF">AXG93_4378s1000</name>
</gene>
<dbReference type="Proteomes" id="UP000077202">
    <property type="component" value="Unassembled WGS sequence"/>
</dbReference>
<dbReference type="EMBL" id="LVLJ01000908">
    <property type="protein sequence ID" value="OAE32017.1"/>
    <property type="molecule type" value="Genomic_DNA"/>
</dbReference>
<accession>A0A176WFX0</accession>
<evidence type="ECO:0000313" key="2">
    <source>
        <dbReference type="Proteomes" id="UP000077202"/>
    </source>
</evidence>